<dbReference type="Proteomes" id="UP000095787">
    <property type="component" value="Unassembled WGS sequence"/>
</dbReference>
<accession>A0A174DQE9</accession>
<organism evidence="1 2">
    <name type="scientific">[Ruminococcus] torques</name>
    <dbReference type="NCBI Taxonomy" id="33039"/>
    <lineage>
        <taxon>Bacteria</taxon>
        <taxon>Bacillati</taxon>
        <taxon>Bacillota</taxon>
        <taxon>Clostridia</taxon>
        <taxon>Lachnospirales</taxon>
        <taxon>Lachnospiraceae</taxon>
        <taxon>Mediterraneibacter</taxon>
    </lineage>
</organism>
<dbReference type="AlphaFoldDB" id="A0A174DQE9"/>
<protein>
    <submittedName>
        <fullName evidence="1">Uncharacterized protein</fullName>
    </submittedName>
</protein>
<dbReference type="EMBL" id="CYZO01000029">
    <property type="protein sequence ID" value="CUO27811.1"/>
    <property type="molecule type" value="Genomic_DNA"/>
</dbReference>
<reference evidence="1 2" key="1">
    <citation type="submission" date="2015-09" db="EMBL/GenBank/DDBJ databases">
        <authorList>
            <consortium name="Pathogen Informatics"/>
        </authorList>
    </citation>
    <scope>NUCLEOTIDE SEQUENCE [LARGE SCALE GENOMIC DNA]</scope>
    <source>
        <strain evidence="1 2">2789STDY5834841</strain>
    </source>
</reference>
<proteinExistence type="predicted"/>
<name>A0A174DQE9_9FIRM</name>
<dbReference type="RefSeq" id="WP_055159218.1">
    <property type="nucleotide sequence ID" value="NZ_CATZLF010000030.1"/>
</dbReference>
<evidence type="ECO:0000313" key="2">
    <source>
        <dbReference type="Proteomes" id="UP000095787"/>
    </source>
</evidence>
<gene>
    <name evidence="1" type="ORF">ERS852456_02098</name>
</gene>
<sequence>MVLIKPMCDVSKTNYTNLVIGYFNGKVIVKNDFGHLYYMICEEQIAPVGTFLESDLLAPVKNLPEAEQAEIYAIYG</sequence>
<evidence type="ECO:0000313" key="1">
    <source>
        <dbReference type="EMBL" id="CUO27811.1"/>
    </source>
</evidence>